<evidence type="ECO:0000313" key="1">
    <source>
        <dbReference type="EMBL" id="ADV28855.1"/>
    </source>
</evidence>
<organism evidence="1 2">
    <name type="scientific">Pseudoxanthomonas suwonensis (strain 11-1)</name>
    <dbReference type="NCBI Taxonomy" id="743721"/>
    <lineage>
        <taxon>Bacteria</taxon>
        <taxon>Pseudomonadati</taxon>
        <taxon>Pseudomonadota</taxon>
        <taxon>Gammaproteobacteria</taxon>
        <taxon>Lysobacterales</taxon>
        <taxon>Lysobacteraceae</taxon>
        <taxon>Pseudoxanthomonas</taxon>
    </lineage>
</organism>
<dbReference type="Pfam" id="PF08922">
    <property type="entry name" value="DUF1905"/>
    <property type="match status" value="1"/>
</dbReference>
<dbReference type="AlphaFoldDB" id="E6WXI9"/>
<evidence type="ECO:0008006" key="3">
    <source>
        <dbReference type="Google" id="ProtNLM"/>
    </source>
</evidence>
<dbReference type="InterPro" id="IPR015018">
    <property type="entry name" value="DUF1905"/>
</dbReference>
<proteinExistence type="predicted"/>
<protein>
    <recommendedName>
        <fullName evidence="3">DUF1905 domain-containing protein</fullName>
    </recommendedName>
</protein>
<dbReference type="Pfam" id="PF13376">
    <property type="entry name" value="OmdA"/>
    <property type="match status" value="1"/>
</dbReference>
<dbReference type="EMBL" id="CP002446">
    <property type="protein sequence ID" value="ADV28855.1"/>
    <property type="molecule type" value="Genomic_DNA"/>
</dbReference>
<dbReference type="Proteomes" id="UP000008632">
    <property type="component" value="Chromosome"/>
</dbReference>
<dbReference type="eggNOG" id="COG4430">
    <property type="taxonomic scope" value="Bacteria"/>
</dbReference>
<dbReference type="SUPFAM" id="SSF141694">
    <property type="entry name" value="AF2212/PG0164-like"/>
    <property type="match status" value="1"/>
</dbReference>
<dbReference type="Gene3D" id="2.40.30.100">
    <property type="entry name" value="AF2212/PG0164-like"/>
    <property type="match status" value="1"/>
</dbReference>
<dbReference type="OrthoDB" id="9803948at2"/>
<evidence type="ECO:0000313" key="2">
    <source>
        <dbReference type="Proteomes" id="UP000008632"/>
    </source>
</evidence>
<gene>
    <name evidence="1" type="ordered locus">Psesu_3032</name>
</gene>
<dbReference type="InterPro" id="IPR037079">
    <property type="entry name" value="AF2212/PG0164-like_sf"/>
</dbReference>
<dbReference type="HOGENOM" id="CLU_124854_1_0_6"/>
<dbReference type="RefSeq" id="WP_013536680.1">
    <property type="nucleotide sequence ID" value="NC_014924.1"/>
</dbReference>
<dbReference type="KEGG" id="psu:Psesu_3032"/>
<name>E6WXI9_PSEUU</name>
<keyword evidence="2" id="KW-1185">Reference proteome</keyword>
<reference evidence="1 2" key="1">
    <citation type="submission" date="2011-01" db="EMBL/GenBank/DDBJ databases">
        <title>Complete sequence of Pseudoxanthomonas suwonensis 11-1.</title>
        <authorList>
            <consortium name="US DOE Joint Genome Institute"/>
            <person name="Lucas S."/>
            <person name="Copeland A."/>
            <person name="Lapidus A."/>
            <person name="Cheng J.-F."/>
            <person name="Goodwin L."/>
            <person name="Pitluck S."/>
            <person name="Teshima H."/>
            <person name="Detter J.C."/>
            <person name="Han C."/>
            <person name="Tapia R."/>
            <person name="Land M."/>
            <person name="Hauser L."/>
            <person name="Kyrpides N."/>
            <person name="Ivanova N."/>
            <person name="Ovchinnikova G."/>
            <person name="Siebers A.K."/>
            <person name="Allgaier M."/>
            <person name="Thelen M.P."/>
            <person name="Hugenholtz P."/>
            <person name="Gladden J."/>
            <person name="Woyke T."/>
        </authorList>
    </citation>
    <scope>NUCLEOTIDE SEQUENCE [LARGE SCALE GENOMIC DNA]</scope>
    <source>
        <strain evidence="2">11-1</strain>
    </source>
</reference>
<dbReference type="STRING" id="743721.Psesu_3032"/>
<accession>E6WXI9</accession>
<sequence>MARTPSTKIRFRARLCRPLEPAGAAWSFLVLPAEASARLPSRSQVSVSGTLAGQPFQATLEPDGRGSHWLRVEPALCVAAAVEPGRDVEVVIAPLAQEPEPQVPEDLEQALQANPQALATWRDITAVARRDWIQWITSGKKAETRGKRIASACDMLAKGKRRACCFDRSGIYSKSFAAPEAAP</sequence>